<reference evidence="2" key="1">
    <citation type="submission" date="2014-12" db="EMBL/GenBank/DDBJ databases">
        <title>Insight into the proteome of Arion vulgaris.</title>
        <authorList>
            <person name="Aradska J."/>
            <person name="Bulat T."/>
            <person name="Smidak R."/>
            <person name="Sarate P."/>
            <person name="Gangsoo J."/>
            <person name="Sialana F."/>
            <person name="Bilban M."/>
            <person name="Lubec G."/>
        </authorList>
    </citation>
    <scope>NUCLEOTIDE SEQUENCE</scope>
    <source>
        <tissue evidence="2">Skin</tissue>
    </source>
</reference>
<name>A0A0B6XXQ1_9EUPU</name>
<protein>
    <submittedName>
        <fullName evidence="2">Uncharacterized protein</fullName>
    </submittedName>
</protein>
<feature type="region of interest" description="Disordered" evidence="1">
    <location>
        <begin position="1"/>
        <end position="67"/>
    </location>
</feature>
<proteinExistence type="predicted"/>
<evidence type="ECO:0000256" key="1">
    <source>
        <dbReference type="SAM" id="MobiDB-lite"/>
    </source>
</evidence>
<organism evidence="2">
    <name type="scientific">Arion vulgaris</name>
    <dbReference type="NCBI Taxonomy" id="1028688"/>
    <lineage>
        <taxon>Eukaryota</taxon>
        <taxon>Metazoa</taxon>
        <taxon>Spiralia</taxon>
        <taxon>Lophotrochozoa</taxon>
        <taxon>Mollusca</taxon>
        <taxon>Gastropoda</taxon>
        <taxon>Heterobranchia</taxon>
        <taxon>Euthyneura</taxon>
        <taxon>Panpulmonata</taxon>
        <taxon>Eupulmonata</taxon>
        <taxon>Stylommatophora</taxon>
        <taxon>Helicina</taxon>
        <taxon>Arionoidea</taxon>
        <taxon>Arionidae</taxon>
        <taxon>Arion</taxon>
    </lineage>
</organism>
<accession>A0A0B6XXQ1</accession>
<dbReference type="AlphaFoldDB" id="A0A0B6XXQ1"/>
<feature type="compositionally biased region" description="Polar residues" evidence="1">
    <location>
        <begin position="1"/>
        <end position="60"/>
    </location>
</feature>
<evidence type="ECO:0000313" key="2">
    <source>
        <dbReference type="EMBL" id="CEK48316.1"/>
    </source>
</evidence>
<feature type="non-terminal residue" evidence="2">
    <location>
        <position position="1"/>
    </location>
</feature>
<gene>
    <name evidence="2" type="primary">ORF3632</name>
</gene>
<sequence>PQKDIQSQSAEGQTTPSPIELSSQGHKIQIQNLASQQSPQEQLDGQSNLSIFSPSYTVIGQNPGGGN</sequence>
<dbReference type="EMBL" id="HACG01001451">
    <property type="protein sequence ID" value="CEK48316.1"/>
    <property type="molecule type" value="Transcribed_RNA"/>
</dbReference>